<reference evidence="2" key="1">
    <citation type="submission" date="2017-04" db="EMBL/GenBank/DDBJ databases">
        <authorList>
            <person name="Varghese N."/>
            <person name="Submissions S."/>
        </authorList>
    </citation>
    <scope>NUCLEOTIDE SEQUENCE [LARGE SCALE GENOMIC DNA]</scope>
    <source>
        <strain evidence="2">DSM 9293</strain>
    </source>
</reference>
<dbReference type="STRING" id="28034.BFX07_10010"/>
<dbReference type="Pfam" id="PF06240">
    <property type="entry name" value="COXG"/>
    <property type="match status" value="1"/>
</dbReference>
<name>A0A1W1WBV6_SULTA</name>
<sequence length="152" mass="16969">MNIMEHISVPLEPDALWEMLTKDFEQVAQCLPGLWEFTWEEDNRYHMQMSVKVGPVAMNFVGELLLKQIDAANKILQMESTARDPKMASSTTMNLTIQLKEDGDGSLIVVDAQVDVRGKAASLGWGMIQPKAKSLMKDFAKNLKGLVTEPTT</sequence>
<keyword evidence="2" id="KW-1185">Reference proteome</keyword>
<dbReference type="EMBL" id="FWWY01000001">
    <property type="protein sequence ID" value="SMC03705.1"/>
    <property type="molecule type" value="Genomic_DNA"/>
</dbReference>
<dbReference type="AlphaFoldDB" id="A0A1W1WBV6"/>
<protein>
    <submittedName>
        <fullName evidence="1">Carbon monoxide dehydrogenase subunit G</fullName>
    </submittedName>
</protein>
<dbReference type="PANTHER" id="PTHR38588:SF1">
    <property type="entry name" value="BLL0334 PROTEIN"/>
    <property type="match status" value="1"/>
</dbReference>
<dbReference type="SUPFAM" id="SSF55961">
    <property type="entry name" value="Bet v1-like"/>
    <property type="match status" value="1"/>
</dbReference>
<gene>
    <name evidence="1" type="ORF">SAMN00768000_1225</name>
</gene>
<proteinExistence type="predicted"/>
<dbReference type="PANTHER" id="PTHR38588">
    <property type="entry name" value="BLL0334 PROTEIN"/>
    <property type="match status" value="1"/>
</dbReference>
<dbReference type="Gene3D" id="3.30.530.20">
    <property type="match status" value="1"/>
</dbReference>
<dbReference type="RefSeq" id="WP_020375274.1">
    <property type="nucleotide sequence ID" value="NZ_FWWY01000001.1"/>
</dbReference>
<accession>A0A1W1WBV6</accession>
<dbReference type="InterPro" id="IPR010419">
    <property type="entry name" value="CO_DH_gsu"/>
</dbReference>
<dbReference type="Proteomes" id="UP000192660">
    <property type="component" value="Unassembled WGS sequence"/>
</dbReference>
<organism evidence="1 2">
    <name type="scientific">Sulfobacillus thermosulfidooxidans (strain DSM 9293 / VKM B-1269 / AT-1)</name>
    <dbReference type="NCBI Taxonomy" id="929705"/>
    <lineage>
        <taxon>Bacteria</taxon>
        <taxon>Bacillati</taxon>
        <taxon>Bacillota</taxon>
        <taxon>Clostridia</taxon>
        <taxon>Eubacteriales</taxon>
        <taxon>Clostridiales Family XVII. Incertae Sedis</taxon>
        <taxon>Sulfobacillus</taxon>
    </lineage>
</organism>
<evidence type="ECO:0000313" key="2">
    <source>
        <dbReference type="Proteomes" id="UP000192660"/>
    </source>
</evidence>
<dbReference type="InterPro" id="IPR023393">
    <property type="entry name" value="START-like_dom_sf"/>
</dbReference>
<dbReference type="OrthoDB" id="9787428at2"/>
<evidence type="ECO:0000313" key="1">
    <source>
        <dbReference type="EMBL" id="SMC03705.1"/>
    </source>
</evidence>